<keyword evidence="1" id="KW-0285">Flavoprotein</keyword>
<dbReference type="AlphaFoldDB" id="A0AA90U067"/>
<dbReference type="SUPFAM" id="SSF51395">
    <property type="entry name" value="FMN-linked oxidoreductases"/>
    <property type="match status" value="1"/>
</dbReference>
<organism evidence="4 5">
    <name type="scientific">Methanococcoides alaskense</name>
    <dbReference type="NCBI Taxonomy" id="325778"/>
    <lineage>
        <taxon>Archaea</taxon>
        <taxon>Methanobacteriati</taxon>
        <taxon>Methanobacteriota</taxon>
        <taxon>Stenosarchaea group</taxon>
        <taxon>Methanomicrobia</taxon>
        <taxon>Methanosarcinales</taxon>
        <taxon>Methanosarcinaceae</taxon>
        <taxon>Methanococcoides</taxon>
    </lineage>
</organism>
<dbReference type="PANTHER" id="PTHR43656">
    <property type="entry name" value="BINDING OXIDOREDUCTASE, PUTATIVE (AFU_ORTHOLOGUE AFUA_2G08260)-RELATED"/>
    <property type="match status" value="1"/>
</dbReference>
<dbReference type="CDD" id="cd02803">
    <property type="entry name" value="OYE_like_FMN_family"/>
    <property type="match status" value="1"/>
</dbReference>
<protein>
    <submittedName>
        <fullName evidence="4">2,4-dienoyl-CoA reductase-like NADH-dependent reductase (Old Yellow Enzyme family)</fullName>
    </submittedName>
</protein>
<dbReference type="Gene3D" id="3.20.20.70">
    <property type="entry name" value="Aldolase class I"/>
    <property type="match status" value="1"/>
</dbReference>
<dbReference type="Pfam" id="PF00724">
    <property type="entry name" value="Oxidored_FMN"/>
    <property type="match status" value="1"/>
</dbReference>
<evidence type="ECO:0000313" key="5">
    <source>
        <dbReference type="Proteomes" id="UP001185015"/>
    </source>
</evidence>
<sequence length="360" mass="39305">MLFEPITIAGLTVMNRFVRSATNEGMAELDGTVTKGIGDMYEDLAREDVGLIITGYSYVDVKGQSDERQQGIYDDRFIGLYKEIVSRVHKHGSKIFIQIVHGGRQSLVKEGVPLLAPSAVKDPASGKVPVEMTEEDILDTIENFAEAARRSKEAGFDGVQMHCAHGFLLSSFISPYTNRRTDKWGGSVENRARIVVEIVNRIQEKVGKDFPVMVKMNATDGFDVSSGKIGLDAPECVEIASLFEKAGVCAIEVSGGIFEAGPVMSQKGIDSEDKEAYFRRYSKIIHDTVKIPVILVGGIRTKAVMESMLRGYADMVSLSRPFIAEPDLVVNLKEGSDGVKCVSCNGCFGTDGVSCTYNFD</sequence>
<keyword evidence="2" id="KW-0560">Oxidoreductase</keyword>
<dbReference type="RefSeq" id="WP_309740656.1">
    <property type="nucleotide sequence ID" value="NZ_JAVDQI010000007.1"/>
</dbReference>
<accession>A0AA90U067</accession>
<dbReference type="InterPro" id="IPR001155">
    <property type="entry name" value="OxRdtase_FMN_N"/>
</dbReference>
<dbReference type="GO" id="GO:0010181">
    <property type="term" value="F:FMN binding"/>
    <property type="evidence" value="ECO:0007669"/>
    <property type="project" value="InterPro"/>
</dbReference>
<dbReference type="PANTHER" id="PTHR43656:SF2">
    <property type="entry name" value="BINDING OXIDOREDUCTASE, PUTATIVE (AFU_ORTHOLOGUE AFUA_2G08260)-RELATED"/>
    <property type="match status" value="1"/>
</dbReference>
<dbReference type="GO" id="GO:0016491">
    <property type="term" value="F:oxidoreductase activity"/>
    <property type="evidence" value="ECO:0007669"/>
    <property type="project" value="UniProtKB-KW"/>
</dbReference>
<proteinExistence type="predicted"/>
<name>A0AA90U067_9EURY</name>
<gene>
    <name evidence="4" type="ORF">J2750_001863</name>
</gene>
<feature type="domain" description="NADH:flavin oxidoreductase/NADH oxidase N-terminal" evidence="3">
    <location>
        <begin position="2"/>
        <end position="335"/>
    </location>
</feature>
<evidence type="ECO:0000256" key="2">
    <source>
        <dbReference type="ARBA" id="ARBA00023002"/>
    </source>
</evidence>
<reference evidence="4 5" key="1">
    <citation type="submission" date="2023-07" db="EMBL/GenBank/DDBJ databases">
        <title>Genomic Encyclopedia of Type Strains, Phase IV (KMG-IV): sequencing the most valuable type-strain genomes for metagenomic binning, comparative biology and taxonomic classification.</title>
        <authorList>
            <person name="Goeker M."/>
        </authorList>
    </citation>
    <scope>NUCLEOTIDE SEQUENCE [LARGE SCALE GENOMIC DNA]</scope>
    <source>
        <strain evidence="4 5">DSM 17273</strain>
    </source>
</reference>
<dbReference type="InterPro" id="IPR051799">
    <property type="entry name" value="NADH_flavin_oxidoreductase"/>
</dbReference>
<evidence type="ECO:0000313" key="4">
    <source>
        <dbReference type="EMBL" id="MDR6223395.1"/>
    </source>
</evidence>
<dbReference type="EMBL" id="JAVDQI010000007">
    <property type="protein sequence ID" value="MDR6223395.1"/>
    <property type="molecule type" value="Genomic_DNA"/>
</dbReference>
<dbReference type="InterPro" id="IPR013785">
    <property type="entry name" value="Aldolase_TIM"/>
</dbReference>
<keyword evidence="5" id="KW-1185">Reference proteome</keyword>
<comment type="caution">
    <text evidence="4">The sequence shown here is derived from an EMBL/GenBank/DDBJ whole genome shotgun (WGS) entry which is preliminary data.</text>
</comment>
<evidence type="ECO:0000256" key="1">
    <source>
        <dbReference type="ARBA" id="ARBA00022630"/>
    </source>
</evidence>
<evidence type="ECO:0000259" key="3">
    <source>
        <dbReference type="Pfam" id="PF00724"/>
    </source>
</evidence>
<dbReference type="Proteomes" id="UP001185015">
    <property type="component" value="Unassembled WGS sequence"/>
</dbReference>